<protein>
    <submittedName>
        <fullName evidence="1">Uncharacterized protein</fullName>
    </submittedName>
</protein>
<sequence>MAGLKPEIGCLLNVVVANGEIIKPKGCDIVLGARWLCTVGPILWDFGQMQMQFNINGKKVLLQGSLSFRLITFEGEIILNTLRQSQGRAFMLQVYATQPSQTVDTSYEVTSSVEFDFLLTEFGDLFEAPTGLPPPCTHDHNIPLQPGVGLVCVRPYRYPHFQKQEIERMVEEMLSQGIIRPNQSPFSSSVLLVRKHDESWRFCVDYRALNRVTVKDKFPIPVIDELLDELCGAKFFTKLDLRSGYF</sequence>
<reference evidence="2" key="1">
    <citation type="journal article" date="2023" name="G3 (Bethesda)">
        <title>Genome assembly and association tests identify interacting loci associated with vigor, precocity, and sex in interspecific pistachio rootstocks.</title>
        <authorList>
            <person name="Palmer W."/>
            <person name="Jacygrad E."/>
            <person name="Sagayaradj S."/>
            <person name="Cavanaugh K."/>
            <person name="Han R."/>
            <person name="Bertier L."/>
            <person name="Beede B."/>
            <person name="Kafkas S."/>
            <person name="Golino D."/>
            <person name="Preece J."/>
            <person name="Michelmore R."/>
        </authorList>
    </citation>
    <scope>NUCLEOTIDE SEQUENCE [LARGE SCALE GENOMIC DNA]</scope>
</reference>
<comment type="caution">
    <text evidence="1">The sequence shown here is derived from an EMBL/GenBank/DDBJ whole genome shotgun (WGS) entry which is preliminary data.</text>
</comment>
<evidence type="ECO:0000313" key="2">
    <source>
        <dbReference type="Proteomes" id="UP001163603"/>
    </source>
</evidence>
<gene>
    <name evidence="1" type="ORF">Pint_15837</name>
</gene>
<organism evidence="1 2">
    <name type="scientific">Pistacia integerrima</name>
    <dbReference type="NCBI Taxonomy" id="434235"/>
    <lineage>
        <taxon>Eukaryota</taxon>
        <taxon>Viridiplantae</taxon>
        <taxon>Streptophyta</taxon>
        <taxon>Embryophyta</taxon>
        <taxon>Tracheophyta</taxon>
        <taxon>Spermatophyta</taxon>
        <taxon>Magnoliopsida</taxon>
        <taxon>eudicotyledons</taxon>
        <taxon>Gunneridae</taxon>
        <taxon>Pentapetalae</taxon>
        <taxon>rosids</taxon>
        <taxon>malvids</taxon>
        <taxon>Sapindales</taxon>
        <taxon>Anacardiaceae</taxon>
        <taxon>Pistacia</taxon>
    </lineage>
</organism>
<accession>A0ACC0ZDH1</accession>
<evidence type="ECO:0000313" key="1">
    <source>
        <dbReference type="EMBL" id="KAJ0049073.1"/>
    </source>
</evidence>
<dbReference type="EMBL" id="CM047737">
    <property type="protein sequence ID" value="KAJ0049073.1"/>
    <property type="molecule type" value="Genomic_DNA"/>
</dbReference>
<keyword evidence="2" id="KW-1185">Reference proteome</keyword>
<proteinExistence type="predicted"/>
<dbReference type="Proteomes" id="UP001163603">
    <property type="component" value="Chromosome 2"/>
</dbReference>
<name>A0ACC0ZDH1_9ROSI</name>